<accession>A0A4R2JAM1</accession>
<sequence>MRRRKDTRGDLARRLKALVDLVDQAILAQPDAESVIADCCRPGDASAAVARRGGRIISEYAYLHESAVELLGDEGPGTLPQRVIELLMYHAETVDEALKLAFPRFPCATWQGHQHAGLGVPARTLREARVALEMWIGELADD</sequence>
<reference evidence="1 2" key="1">
    <citation type="submission" date="2019-03" db="EMBL/GenBank/DDBJ databases">
        <title>Genomic Encyclopedia of Type Strains, Phase IV (KMG-IV): sequencing the most valuable type-strain genomes for metagenomic binning, comparative biology and taxonomic classification.</title>
        <authorList>
            <person name="Goeker M."/>
        </authorList>
    </citation>
    <scope>NUCLEOTIDE SEQUENCE [LARGE SCALE GENOMIC DNA]</scope>
    <source>
        <strain evidence="1 2">DSM 45934</strain>
    </source>
</reference>
<dbReference type="AlphaFoldDB" id="A0A4R2JAM1"/>
<protein>
    <submittedName>
        <fullName evidence="1">Uncharacterized protein</fullName>
    </submittedName>
</protein>
<dbReference type="Proteomes" id="UP000295680">
    <property type="component" value="Unassembled WGS sequence"/>
</dbReference>
<comment type="caution">
    <text evidence="1">The sequence shown here is derived from an EMBL/GenBank/DDBJ whole genome shotgun (WGS) entry which is preliminary data.</text>
</comment>
<keyword evidence="2" id="KW-1185">Reference proteome</keyword>
<dbReference type="OrthoDB" id="3685046at2"/>
<evidence type="ECO:0000313" key="1">
    <source>
        <dbReference type="EMBL" id="TCO53708.1"/>
    </source>
</evidence>
<name>A0A4R2JAM1_9PSEU</name>
<gene>
    <name evidence="1" type="ORF">EV192_110298</name>
</gene>
<dbReference type="EMBL" id="SLWS01000010">
    <property type="protein sequence ID" value="TCO53708.1"/>
    <property type="molecule type" value="Genomic_DNA"/>
</dbReference>
<evidence type="ECO:0000313" key="2">
    <source>
        <dbReference type="Proteomes" id="UP000295680"/>
    </source>
</evidence>
<organism evidence="1 2">
    <name type="scientific">Actinocrispum wychmicini</name>
    <dbReference type="NCBI Taxonomy" id="1213861"/>
    <lineage>
        <taxon>Bacteria</taxon>
        <taxon>Bacillati</taxon>
        <taxon>Actinomycetota</taxon>
        <taxon>Actinomycetes</taxon>
        <taxon>Pseudonocardiales</taxon>
        <taxon>Pseudonocardiaceae</taxon>
        <taxon>Actinocrispum</taxon>
    </lineage>
</organism>
<dbReference type="RefSeq" id="WP_132123663.1">
    <property type="nucleotide sequence ID" value="NZ_SLWS01000010.1"/>
</dbReference>
<proteinExistence type="predicted"/>